<name>A0A9W6B3C5_9FLAO</name>
<evidence type="ECO:0000313" key="2">
    <source>
        <dbReference type="EMBL" id="GLB51550.1"/>
    </source>
</evidence>
<gene>
    <name evidence="2" type="ORF">NBRC110019_05890</name>
</gene>
<protein>
    <recommendedName>
        <fullName evidence="1">Polysaccharide pyruvyl transferase domain-containing protein</fullName>
    </recommendedName>
</protein>
<proteinExistence type="predicted"/>
<keyword evidence="3" id="KW-1185">Reference proteome</keyword>
<organism evidence="2 3">
    <name type="scientific">Neptunitalea chrysea</name>
    <dbReference type="NCBI Taxonomy" id="1647581"/>
    <lineage>
        <taxon>Bacteria</taxon>
        <taxon>Pseudomonadati</taxon>
        <taxon>Bacteroidota</taxon>
        <taxon>Flavobacteriia</taxon>
        <taxon>Flavobacteriales</taxon>
        <taxon>Flavobacteriaceae</taxon>
        <taxon>Neptunitalea</taxon>
    </lineage>
</organism>
<sequence>MKKTIFISGLSLITNNRGTQALGYGSLSFLKEKHGIGEDVQIITPDVYKNPLKQWKNRIRKETIELNGDVFNILYRKYWLYDIKFTNFIYRYLGIIIGFTPFSKAVKRMLFTAAICGGDGFADIYSDKTMRYHVRWILEAKKYNKNYIFLPQTLGPFNKKYNYEYAAKLLSEAKQVYVRDTAFVEDLNKIGVKYEICDDLSYYMHAMPWDINVEPNAVGINISGLCYYNAFENLAGRFENYKLFLHEIVKYYQSISTPVYLVAHSFNYYSPEVNADDLQASRDFYNELVNKENVILIDKDLKSPEIKYIISKTSFFIGSRMHSCFASIYTKTPVFGLGYSYKYEHNFKRYGLEDSYISVVDLKKEDIPSVIEKIKDIQAKKLVGHIKK</sequence>
<reference evidence="2" key="1">
    <citation type="submission" date="2022-07" db="EMBL/GenBank/DDBJ databases">
        <title>Taxonomy of Novel Oxalotrophic and Methylotrophic Bacteria.</title>
        <authorList>
            <person name="Sahin N."/>
            <person name="Tani A."/>
        </authorList>
    </citation>
    <scope>NUCLEOTIDE SEQUENCE</scope>
    <source>
        <strain evidence="2">AM327</strain>
    </source>
</reference>
<evidence type="ECO:0000313" key="3">
    <source>
        <dbReference type="Proteomes" id="UP001143545"/>
    </source>
</evidence>
<dbReference type="PANTHER" id="PTHR36836:SF1">
    <property type="entry name" value="COLANIC ACID BIOSYNTHESIS PROTEIN WCAK"/>
    <property type="match status" value="1"/>
</dbReference>
<dbReference type="EMBL" id="BRVP01000003">
    <property type="protein sequence ID" value="GLB51550.1"/>
    <property type="molecule type" value="Genomic_DNA"/>
</dbReference>
<dbReference type="InterPro" id="IPR007345">
    <property type="entry name" value="Polysacch_pyruvyl_Trfase"/>
</dbReference>
<accession>A0A9W6B3C5</accession>
<evidence type="ECO:0000259" key="1">
    <source>
        <dbReference type="Pfam" id="PF04230"/>
    </source>
</evidence>
<dbReference type="Proteomes" id="UP001143545">
    <property type="component" value="Unassembled WGS sequence"/>
</dbReference>
<feature type="domain" description="Polysaccharide pyruvyl transferase" evidence="1">
    <location>
        <begin position="69"/>
        <end position="341"/>
    </location>
</feature>
<dbReference type="PANTHER" id="PTHR36836">
    <property type="entry name" value="COLANIC ACID BIOSYNTHESIS PROTEIN WCAK"/>
    <property type="match status" value="1"/>
</dbReference>
<dbReference type="Pfam" id="PF04230">
    <property type="entry name" value="PS_pyruv_trans"/>
    <property type="match status" value="1"/>
</dbReference>
<dbReference type="AlphaFoldDB" id="A0A9W6B3C5"/>
<comment type="caution">
    <text evidence="2">The sequence shown here is derived from an EMBL/GenBank/DDBJ whole genome shotgun (WGS) entry which is preliminary data.</text>
</comment>
<dbReference type="RefSeq" id="WP_281752197.1">
    <property type="nucleotide sequence ID" value="NZ_BRVP01000003.1"/>
</dbReference>